<dbReference type="Gene3D" id="2.70.98.10">
    <property type="match status" value="1"/>
</dbReference>
<evidence type="ECO:0000256" key="3">
    <source>
        <dbReference type="ARBA" id="ARBA00022837"/>
    </source>
</evidence>
<dbReference type="Pfam" id="PF14508">
    <property type="entry name" value="GH97_N"/>
    <property type="match status" value="1"/>
</dbReference>
<evidence type="ECO:0000259" key="5">
    <source>
        <dbReference type="Pfam" id="PF14508"/>
    </source>
</evidence>
<evidence type="ECO:0000313" key="8">
    <source>
        <dbReference type="Proteomes" id="UP000240971"/>
    </source>
</evidence>
<dbReference type="RefSeq" id="WP_106530169.1">
    <property type="nucleotide sequence ID" value="NZ_PYAW01000005.1"/>
</dbReference>
<dbReference type="Gene3D" id="3.20.20.70">
    <property type="entry name" value="Aldolase class I"/>
    <property type="match status" value="1"/>
</dbReference>
<dbReference type="InterPro" id="IPR014718">
    <property type="entry name" value="GH-type_carb-bd"/>
</dbReference>
<gene>
    <name evidence="7" type="ORF">CLV51_105100</name>
</gene>
<protein>
    <submittedName>
        <fullName evidence="7">Alpha-glucosidase</fullName>
    </submittedName>
</protein>
<dbReference type="PANTHER" id="PTHR35803:SF3">
    <property type="entry name" value="ALPHA-GLUCOSIDASE"/>
    <property type="match status" value="1"/>
</dbReference>
<feature type="domain" description="Glycosyl-hydrolase 97 N-terminal" evidence="5">
    <location>
        <begin position="26"/>
        <end position="264"/>
    </location>
</feature>
<comment type="subunit">
    <text evidence="2">Monomer.</text>
</comment>
<keyword evidence="8" id="KW-1185">Reference proteome</keyword>
<evidence type="ECO:0000313" key="7">
    <source>
        <dbReference type="EMBL" id="PSL44728.1"/>
    </source>
</evidence>
<dbReference type="InterPro" id="IPR052720">
    <property type="entry name" value="Glycosyl_hydrolase_97"/>
</dbReference>
<dbReference type="InterPro" id="IPR013785">
    <property type="entry name" value="Aldolase_TIM"/>
</dbReference>
<comment type="caution">
    <text evidence="7">The sequence shown here is derived from an EMBL/GenBank/DDBJ whole genome shotgun (WGS) entry which is preliminary data.</text>
</comment>
<dbReference type="Pfam" id="PF10566">
    <property type="entry name" value="Glyco_hydro_97"/>
    <property type="match status" value="1"/>
</dbReference>
<proteinExistence type="predicted"/>
<reference evidence="7 8" key="1">
    <citation type="submission" date="2018-03" db="EMBL/GenBank/DDBJ databases">
        <title>Genomic Encyclopedia of Archaeal and Bacterial Type Strains, Phase II (KMG-II): from individual species to whole genera.</title>
        <authorList>
            <person name="Goeker M."/>
        </authorList>
    </citation>
    <scope>NUCLEOTIDE SEQUENCE [LARGE SCALE GENOMIC DNA]</scope>
    <source>
        <strain evidence="7 8">DSM 24859</strain>
    </source>
</reference>
<evidence type="ECO:0000259" key="4">
    <source>
        <dbReference type="Pfam" id="PF10566"/>
    </source>
</evidence>
<dbReference type="Pfam" id="PF14509">
    <property type="entry name" value="GH97_C"/>
    <property type="match status" value="1"/>
</dbReference>
<feature type="domain" description="Glycosyl-hydrolase 97 catalytic" evidence="4">
    <location>
        <begin position="282"/>
        <end position="434"/>
    </location>
</feature>
<dbReference type="InterPro" id="IPR019563">
    <property type="entry name" value="GH97_catalytic"/>
</dbReference>
<feature type="domain" description="Glycosyl-hydrolase 97 C-terminal oligomerisation" evidence="6">
    <location>
        <begin position="529"/>
        <end position="625"/>
    </location>
</feature>
<dbReference type="AlphaFoldDB" id="A0A2P8HES7"/>
<organism evidence="7 8">
    <name type="scientific">Chitinophaga niastensis</name>
    <dbReference type="NCBI Taxonomy" id="536980"/>
    <lineage>
        <taxon>Bacteria</taxon>
        <taxon>Pseudomonadati</taxon>
        <taxon>Bacteroidota</taxon>
        <taxon>Chitinophagia</taxon>
        <taxon>Chitinophagales</taxon>
        <taxon>Chitinophagaceae</taxon>
        <taxon>Chitinophaga</taxon>
    </lineage>
</organism>
<dbReference type="EMBL" id="PYAW01000005">
    <property type="protein sequence ID" value="PSL44728.1"/>
    <property type="molecule type" value="Genomic_DNA"/>
</dbReference>
<sequence>MPRILFVFFYFIICIQPLAAQQSRELTSPDGQLTFSFSLSKDGVPRYAISYKKNPIVISSSLGSGDWEKDFVLSGADVSKHDTVWKPVYGERSQIRDHYEEMTITLLRSNNEKQKMQLQVRAYNEGIAFRYYFPEHPQGGIDVSIQKELTDFTMPEGTKAWFTNRAQAKYSLLPLSGWTDESERPLVLQLPNKLYACLAEAGMVNYSRTKFALNPKKANTISCSMYDRVDFFTPFATPWRVVMVAERPGQLLENNDLILNLNPPCEIANTSWIQPGKVMREMSLSMKGARELVDFAVKRHLQYIHFDAGWYGYEYVVGSDATKVNVDPRRNPNSDLNLQEVIRYANEKGIGVFLYVNQRALYNQLDEILPLFKKWGVRGIKFGFVEVGSYRWTAWLHDAVKKCAEYKLMVDIHDEYRPTGFSRTYPNLLTQEGVYGNEEMPDATHNTTLPFTRFIAGAADYTICYYQRPELKASLRGIKSPHSLKTTSGHQLALSMIYYSPLQFLYWYDKPSDVQDEPELEFFDKISTVWDDTKVLDGEIAQYITIARRKGEEWFVGTITNNEARELKISFSFLPQGKKFEASIYADDPMVNTRTKVAIRRIKVDASTVLDTRLLPSGGQAIWIKPLPK</sequence>
<evidence type="ECO:0000256" key="2">
    <source>
        <dbReference type="ARBA" id="ARBA00011245"/>
    </source>
</evidence>
<accession>A0A2P8HES7</accession>
<dbReference type="Proteomes" id="UP000240971">
    <property type="component" value="Unassembled WGS sequence"/>
</dbReference>
<dbReference type="PANTHER" id="PTHR35803">
    <property type="entry name" value="GLUCAN 1,4-ALPHA-GLUCOSIDASE SUSB-RELATED"/>
    <property type="match status" value="1"/>
</dbReference>
<dbReference type="InterPro" id="IPR017853">
    <property type="entry name" value="GH"/>
</dbReference>
<dbReference type="OrthoDB" id="57532at2"/>
<comment type="cofactor">
    <cofactor evidence="1">
        <name>Ca(2+)</name>
        <dbReference type="ChEBI" id="CHEBI:29108"/>
    </cofactor>
</comment>
<dbReference type="GO" id="GO:0030246">
    <property type="term" value="F:carbohydrate binding"/>
    <property type="evidence" value="ECO:0007669"/>
    <property type="project" value="InterPro"/>
</dbReference>
<keyword evidence="3" id="KW-0106">Calcium</keyword>
<dbReference type="SUPFAM" id="SSF51445">
    <property type="entry name" value="(Trans)glycosidases"/>
    <property type="match status" value="1"/>
</dbReference>
<dbReference type="InterPro" id="IPR029486">
    <property type="entry name" value="GH97_N"/>
</dbReference>
<evidence type="ECO:0000256" key="1">
    <source>
        <dbReference type="ARBA" id="ARBA00001913"/>
    </source>
</evidence>
<name>A0A2P8HES7_CHINA</name>
<evidence type="ECO:0000259" key="6">
    <source>
        <dbReference type="Pfam" id="PF14509"/>
    </source>
</evidence>
<dbReference type="InterPro" id="IPR029483">
    <property type="entry name" value="GH97_C"/>
</dbReference>